<sequence>MPSDITVGLTHVAMKKLYALSQLQCVRSKAKVMSSSRSGALSFMPPNIHLSSTLCWLLPLLPFLLFFFVFVAFFFFFFFSFFFQFLVFGILAFFFIRVSINVPHSCQASPHTIDMSISNFRVEPLNKRQDAIFFRVFNVSIPSAQPLRALLSVVQLSIPLGGNQRSIVIHATQHPLVFYTLLTSSPPPLPPLLLRLRRLLLLLLLLLLPPIPRLRHPCLLLHSRVYKRPSLVLSIIAHYLHVYLEFVCDPRGG</sequence>
<evidence type="ECO:0000313" key="2">
    <source>
        <dbReference type="EMBL" id="KAL5104990.1"/>
    </source>
</evidence>
<evidence type="ECO:0000313" key="3">
    <source>
        <dbReference type="Proteomes" id="UP001651158"/>
    </source>
</evidence>
<accession>A0ABR4Q5U9</accession>
<keyword evidence="1" id="KW-0812">Transmembrane</keyword>
<comment type="caution">
    <text evidence="2">The sequence shown here is derived from an EMBL/GenBank/DDBJ whole genome shotgun (WGS) entry which is preliminary data.</text>
</comment>
<keyword evidence="1" id="KW-1133">Transmembrane helix</keyword>
<keyword evidence="1" id="KW-0472">Membrane</keyword>
<feature type="transmembrane region" description="Helical" evidence="1">
    <location>
        <begin position="54"/>
        <end position="75"/>
    </location>
</feature>
<name>A0ABR4Q5U9_9CEST</name>
<protein>
    <recommendedName>
        <fullName evidence="4">Transmembrane protein</fullName>
    </recommendedName>
</protein>
<evidence type="ECO:0000256" key="1">
    <source>
        <dbReference type="SAM" id="Phobius"/>
    </source>
</evidence>
<gene>
    <name evidence="2" type="ORF">TcWFU_007521</name>
</gene>
<organism evidence="2 3">
    <name type="scientific">Taenia crassiceps</name>
    <dbReference type="NCBI Taxonomy" id="6207"/>
    <lineage>
        <taxon>Eukaryota</taxon>
        <taxon>Metazoa</taxon>
        <taxon>Spiralia</taxon>
        <taxon>Lophotrochozoa</taxon>
        <taxon>Platyhelminthes</taxon>
        <taxon>Cestoda</taxon>
        <taxon>Eucestoda</taxon>
        <taxon>Cyclophyllidea</taxon>
        <taxon>Taeniidae</taxon>
        <taxon>Taenia</taxon>
    </lineage>
</organism>
<dbReference type="Proteomes" id="UP001651158">
    <property type="component" value="Unassembled WGS sequence"/>
</dbReference>
<keyword evidence="3" id="KW-1185">Reference proteome</keyword>
<reference evidence="2 3" key="1">
    <citation type="journal article" date="2022" name="Front. Cell. Infect. Microbiol.">
        <title>The Genomes of Two Strains of Taenia crassiceps the Animal Model for the Study of Human Cysticercosis.</title>
        <authorList>
            <person name="Bobes R.J."/>
            <person name="Estrada K."/>
            <person name="Rios-Valencia D.G."/>
            <person name="Calderon-Gallegos A."/>
            <person name="de la Torre P."/>
            <person name="Carrero J.C."/>
            <person name="Sanchez-Flores A."/>
            <person name="Laclette J.P."/>
        </authorList>
    </citation>
    <scope>NUCLEOTIDE SEQUENCE [LARGE SCALE GENOMIC DNA]</scope>
    <source>
        <strain evidence="2">WFUcys</strain>
    </source>
</reference>
<proteinExistence type="predicted"/>
<dbReference type="EMBL" id="JAKROA010000010">
    <property type="protein sequence ID" value="KAL5104990.1"/>
    <property type="molecule type" value="Genomic_DNA"/>
</dbReference>
<feature type="transmembrane region" description="Helical" evidence="1">
    <location>
        <begin position="81"/>
        <end position="100"/>
    </location>
</feature>
<evidence type="ECO:0008006" key="4">
    <source>
        <dbReference type="Google" id="ProtNLM"/>
    </source>
</evidence>